<dbReference type="STRING" id="1798371.A2W14_03305"/>
<dbReference type="InterPro" id="IPR003732">
    <property type="entry name" value="Daa-tRNA_deacyls_DTD"/>
</dbReference>
<dbReference type="NCBIfam" id="TIGR00256">
    <property type="entry name" value="D-aminoacyl-tRNA deacylase"/>
    <property type="match status" value="1"/>
</dbReference>
<comment type="similarity">
    <text evidence="1 2">Belongs to the DTD family.</text>
</comment>
<dbReference type="SUPFAM" id="SSF69500">
    <property type="entry name" value="DTD-like"/>
    <property type="match status" value="1"/>
</dbReference>
<sequence>MRALIQRVTWGKVNISGKLFNEIKEGFVILLGVWQKDSEKEAEIIADKTVNLRVMSDKTGKMNLSILDTKGEILVISQFTLYADLKTGRRPSFLKSAKPEIAEKLYNHYVDKLKNSGVSKVVTGQFGAYMQVELNNDGPVTIMIDSDDFKLFDT</sequence>
<comment type="domain">
    <text evidence="2">A Gly-cisPro motif from one monomer fits into the active site of the other monomer to allow specific chiral rejection of L-amino acids.</text>
</comment>
<comment type="subunit">
    <text evidence="2">Homodimer.</text>
</comment>
<comment type="catalytic activity">
    <reaction evidence="2">
        <text>glycyl-tRNA(Ala) + H2O = tRNA(Ala) + glycine + H(+)</text>
        <dbReference type="Rhea" id="RHEA:53744"/>
        <dbReference type="Rhea" id="RHEA-COMP:9657"/>
        <dbReference type="Rhea" id="RHEA-COMP:13640"/>
        <dbReference type="ChEBI" id="CHEBI:15377"/>
        <dbReference type="ChEBI" id="CHEBI:15378"/>
        <dbReference type="ChEBI" id="CHEBI:57305"/>
        <dbReference type="ChEBI" id="CHEBI:78442"/>
        <dbReference type="ChEBI" id="CHEBI:78522"/>
    </reaction>
</comment>
<gene>
    <name evidence="2" type="primary">dtd</name>
    <name evidence="3" type="ORF">A2W14_03305</name>
</gene>
<dbReference type="GO" id="GO:0051500">
    <property type="term" value="F:D-tyrosyl-tRNA(Tyr) deacylase activity"/>
    <property type="evidence" value="ECO:0007669"/>
    <property type="project" value="TreeGrafter"/>
</dbReference>
<dbReference type="GO" id="GO:0000049">
    <property type="term" value="F:tRNA binding"/>
    <property type="evidence" value="ECO:0007669"/>
    <property type="project" value="UniProtKB-UniRule"/>
</dbReference>
<comment type="catalytic activity">
    <reaction evidence="2">
        <text>a D-aminoacyl-tRNA + H2O = a tRNA + a D-alpha-amino acid + H(+)</text>
        <dbReference type="Rhea" id="RHEA:13953"/>
        <dbReference type="Rhea" id="RHEA-COMP:10123"/>
        <dbReference type="Rhea" id="RHEA-COMP:10124"/>
        <dbReference type="ChEBI" id="CHEBI:15377"/>
        <dbReference type="ChEBI" id="CHEBI:15378"/>
        <dbReference type="ChEBI" id="CHEBI:59871"/>
        <dbReference type="ChEBI" id="CHEBI:78442"/>
        <dbReference type="ChEBI" id="CHEBI:79333"/>
        <dbReference type="EC" id="3.1.1.96"/>
    </reaction>
</comment>
<evidence type="ECO:0000313" key="3">
    <source>
        <dbReference type="EMBL" id="OGG03578.1"/>
    </source>
</evidence>
<keyword evidence="2" id="KW-0820">tRNA-binding</keyword>
<dbReference type="HAMAP" id="MF_00518">
    <property type="entry name" value="Deacylase_Dtd"/>
    <property type="match status" value="1"/>
</dbReference>
<dbReference type="EC" id="3.1.1.96" evidence="2"/>
<dbReference type="PANTHER" id="PTHR10472">
    <property type="entry name" value="D-TYROSYL-TRNA TYR DEACYLASE"/>
    <property type="match status" value="1"/>
</dbReference>
<protein>
    <recommendedName>
        <fullName evidence="2">D-aminoacyl-tRNA deacylase</fullName>
        <shortName evidence="2">DTD</shortName>
        <ecNumber evidence="2">3.1.1.96</ecNumber>
    </recommendedName>
    <alternativeName>
        <fullName evidence="2">Gly-tRNA(Ala) deacylase</fullName>
        <ecNumber evidence="2">3.1.1.-</ecNumber>
    </alternativeName>
</protein>
<dbReference type="AlphaFoldDB" id="A0A1F5YTP0"/>
<keyword evidence="2" id="KW-0694">RNA-binding</keyword>
<comment type="function">
    <text evidence="2">An aminoacyl-tRNA editing enzyme that deacylates mischarged D-aminoacyl-tRNAs. Also deacylates mischarged glycyl-tRNA(Ala), protecting cells against glycine mischarging by AlaRS. Acts via tRNA-based rather than protein-based catalysis; rejects L-amino acids rather than detecting D-amino acids in the active site. By recycling D-aminoacyl-tRNA to D-amino acids and free tRNA molecules, this enzyme counteracts the toxicity associated with the formation of D-aminoacyl-tRNA entities in vivo and helps enforce protein L-homochirality.</text>
</comment>
<dbReference type="EMBL" id="MFJA01000022">
    <property type="protein sequence ID" value="OGG03578.1"/>
    <property type="molecule type" value="Genomic_DNA"/>
</dbReference>
<dbReference type="PANTHER" id="PTHR10472:SF5">
    <property type="entry name" value="D-AMINOACYL-TRNA DEACYLASE 1"/>
    <property type="match status" value="1"/>
</dbReference>
<comment type="subcellular location">
    <subcellularLocation>
        <location evidence="2">Cytoplasm</location>
    </subcellularLocation>
</comment>
<reference evidence="3 4" key="1">
    <citation type="journal article" date="2016" name="Nat. Commun.">
        <title>Thousands of microbial genomes shed light on interconnected biogeochemical processes in an aquifer system.</title>
        <authorList>
            <person name="Anantharaman K."/>
            <person name="Brown C.T."/>
            <person name="Hug L.A."/>
            <person name="Sharon I."/>
            <person name="Castelle C.J."/>
            <person name="Probst A.J."/>
            <person name="Thomas B.C."/>
            <person name="Singh A."/>
            <person name="Wilkins M.J."/>
            <person name="Karaoz U."/>
            <person name="Brodie E.L."/>
            <person name="Williams K.H."/>
            <person name="Hubbard S.S."/>
            <person name="Banfield J.F."/>
        </authorList>
    </citation>
    <scope>NUCLEOTIDE SEQUENCE [LARGE SCALE GENOMIC DNA]</scope>
</reference>
<dbReference type="GO" id="GO:0019478">
    <property type="term" value="P:D-amino acid catabolic process"/>
    <property type="evidence" value="ECO:0007669"/>
    <property type="project" value="UniProtKB-UniRule"/>
</dbReference>
<evidence type="ECO:0000313" key="4">
    <source>
        <dbReference type="Proteomes" id="UP000176665"/>
    </source>
</evidence>
<name>A0A1F5YTP0_9BACT</name>
<dbReference type="Proteomes" id="UP000176665">
    <property type="component" value="Unassembled WGS sequence"/>
</dbReference>
<dbReference type="Pfam" id="PF02580">
    <property type="entry name" value="Tyr_Deacylase"/>
    <property type="match status" value="1"/>
</dbReference>
<feature type="short sequence motif" description="Gly-cisPro motif, important for rejection of L-amino acids" evidence="2">
    <location>
        <begin position="138"/>
        <end position="139"/>
    </location>
</feature>
<dbReference type="GO" id="GO:0106026">
    <property type="term" value="F:Gly-tRNA(Ala) deacylase activity"/>
    <property type="evidence" value="ECO:0007669"/>
    <property type="project" value="UniProtKB-UniRule"/>
</dbReference>
<dbReference type="EC" id="3.1.1.-" evidence="2"/>
<dbReference type="GO" id="GO:0043908">
    <property type="term" value="F:Ser(Gly)-tRNA(Ala) hydrolase activity"/>
    <property type="evidence" value="ECO:0007669"/>
    <property type="project" value="UniProtKB-UniRule"/>
</dbReference>
<organism evidence="3 4">
    <name type="scientific">Candidatus Gottesmanbacteria bacterium RBG_16_37_8</name>
    <dbReference type="NCBI Taxonomy" id="1798371"/>
    <lineage>
        <taxon>Bacteria</taxon>
        <taxon>Candidatus Gottesmaniibacteriota</taxon>
    </lineage>
</organism>
<dbReference type="FunFam" id="3.50.80.10:FF:000001">
    <property type="entry name" value="D-aminoacyl-tRNA deacylase"/>
    <property type="match status" value="1"/>
</dbReference>
<comment type="caution">
    <text evidence="3">The sequence shown here is derived from an EMBL/GenBank/DDBJ whole genome shotgun (WGS) entry which is preliminary data.</text>
</comment>
<dbReference type="Gene3D" id="3.50.80.10">
    <property type="entry name" value="D-tyrosyl-tRNA(Tyr) deacylase"/>
    <property type="match status" value="1"/>
</dbReference>
<accession>A0A1F5YTP0</accession>
<evidence type="ECO:0000256" key="2">
    <source>
        <dbReference type="HAMAP-Rule" id="MF_00518"/>
    </source>
</evidence>
<dbReference type="InterPro" id="IPR023509">
    <property type="entry name" value="DTD-like_sf"/>
</dbReference>
<keyword evidence="2" id="KW-0963">Cytoplasm</keyword>
<proteinExistence type="inferred from homology"/>
<dbReference type="GO" id="GO:0005737">
    <property type="term" value="C:cytoplasm"/>
    <property type="evidence" value="ECO:0007669"/>
    <property type="project" value="UniProtKB-SubCell"/>
</dbReference>
<evidence type="ECO:0000256" key="1">
    <source>
        <dbReference type="ARBA" id="ARBA00009673"/>
    </source>
</evidence>
<keyword evidence="2" id="KW-0378">Hydrolase</keyword>